<protein>
    <submittedName>
        <fullName evidence="6">Uncharacterized protein</fullName>
    </submittedName>
</protein>
<dbReference type="AlphaFoldDB" id="A0A1E3A1P5"/>
<name>A0A1E3A1P5_9FIRM</name>
<proteinExistence type="predicted"/>
<dbReference type="RefSeq" id="WP_069154877.1">
    <property type="nucleotide sequence ID" value="NZ_MCGH01000004.1"/>
</dbReference>
<dbReference type="PATRIC" id="fig|1432052.4.peg.6105"/>
<dbReference type="Pfam" id="PF26615">
    <property type="entry name" value="DUF8195"/>
    <property type="match status" value="1"/>
</dbReference>
<dbReference type="Pfam" id="PF26613">
    <property type="entry name" value="DUF8193"/>
    <property type="match status" value="1"/>
</dbReference>
<dbReference type="InterPro" id="IPR058506">
    <property type="entry name" value="DUF8193"/>
</dbReference>
<reference evidence="6 7" key="1">
    <citation type="submission" date="2016-07" db="EMBL/GenBank/DDBJ databases">
        <title>Characterization of isolates of Eisenbergiella tayi derived from blood cultures, using whole genome sequencing.</title>
        <authorList>
            <person name="Burdz T."/>
            <person name="Wiebe D."/>
            <person name="Huynh C."/>
            <person name="Bernard K."/>
        </authorList>
    </citation>
    <scope>NUCLEOTIDE SEQUENCE [LARGE SCALE GENOMIC DNA]</scope>
    <source>
        <strain evidence="6 7">NML 110608</strain>
    </source>
</reference>
<evidence type="ECO:0000313" key="7">
    <source>
        <dbReference type="Proteomes" id="UP000094067"/>
    </source>
</evidence>
<keyword evidence="2" id="KW-0732">Signal</keyword>
<evidence type="ECO:0000259" key="3">
    <source>
        <dbReference type="Pfam" id="PF26613"/>
    </source>
</evidence>
<comment type="caution">
    <text evidence="6">The sequence shown here is derived from an EMBL/GenBank/DDBJ whole genome shotgun (WGS) entry which is preliminary data.</text>
</comment>
<dbReference type="Proteomes" id="UP000094067">
    <property type="component" value="Unassembled WGS sequence"/>
</dbReference>
<evidence type="ECO:0000259" key="4">
    <source>
        <dbReference type="Pfam" id="PF26614"/>
    </source>
</evidence>
<dbReference type="InterPro" id="IPR058507">
    <property type="entry name" value="DUF8194"/>
</dbReference>
<feature type="signal peptide" evidence="2">
    <location>
        <begin position="1"/>
        <end position="24"/>
    </location>
</feature>
<dbReference type="Pfam" id="PF26614">
    <property type="entry name" value="DUF8194"/>
    <property type="match status" value="1"/>
</dbReference>
<evidence type="ECO:0000256" key="1">
    <source>
        <dbReference type="SAM" id="MobiDB-lite"/>
    </source>
</evidence>
<sequence length="584" mass="64741">MKRLVAFFLCVMISLCLLPMSAFADTGGSENVDGGGGSMGEGTSQNSWTPGMDGVRVTVINAETQRPASTPIDLTSKSPTVNLHFGKICKIQYRDGNSISPTTSGYLCFRPVQAMPQIISSKGTPNIEAIKKYFCSEYAVKFIAEKAGISYENLISGKFKLLLEPIAYFKHNGIRVAMTAHEAALYDNQTSGALRKTMTSLTHKNLPLAMFLEYSDLGFEAYSGATNKTCSNDTITAYLGMGIVWFTDPPPPPVEETDYDYEYRINTTVITPVTLYASSEINPDGPARVTFRIGGSTYSMGNIVIPEGDSQLAWVKWNTPSTPQDITITVSTNRGTLSQTMIKAKVVDLSGNDPPNPKATDTRGGWSASPIPSRPVKTNASWSVWSAKWHEYWVWIEHWVRYSDSWTDSDGKTHTDSWWEDEGWWEDQGWYDFTRHNYSASMTASMNLQPDDKVPTARNKGMKSGYGVKNTVTASGYTSAPSSHYTYGQTAVSYFPEFAYGTYWRLLDRTSSGQTAKFQFAENIYSTYGRRAHFSPVWFPDGSYTVNTYVLDMWTPAGMLCANISDSVSISGSLYDDWHIAPGK</sequence>
<feature type="domain" description="DUF8193" evidence="3">
    <location>
        <begin position="28"/>
        <end position="245"/>
    </location>
</feature>
<dbReference type="EMBL" id="MCGH01000004">
    <property type="protein sequence ID" value="ODM02331.1"/>
    <property type="molecule type" value="Genomic_DNA"/>
</dbReference>
<feature type="chain" id="PRO_5009122607" evidence="2">
    <location>
        <begin position="25"/>
        <end position="584"/>
    </location>
</feature>
<feature type="region of interest" description="Disordered" evidence="1">
    <location>
        <begin position="348"/>
        <end position="373"/>
    </location>
</feature>
<feature type="domain" description="DUF8194" evidence="4">
    <location>
        <begin position="259"/>
        <end position="348"/>
    </location>
</feature>
<organism evidence="6 7">
    <name type="scientific">Eisenbergiella tayi</name>
    <dbReference type="NCBI Taxonomy" id="1432052"/>
    <lineage>
        <taxon>Bacteria</taxon>
        <taxon>Bacillati</taxon>
        <taxon>Bacillota</taxon>
        <taxon>Clostridia</taxon>
        <taxon>Lachnospirales</taxon>
        <taxon>Lachnospiraceae</taxon>
        <taxon>Eisenbergiella</taxon>
    </lineage>
</organism>
<evidence type="ECO:0000259" key="5">
    <source>
        <dbReference type="Pfam" id="PF26615"/>
    </source>
</evidence>
<evidence type="ECO:0000313" key="6">
    <source>
        <dbReference type="EMBL" id="ODM02331.1"/>
    </source>
</evidence>
<dbReference type="InterPro" id="IPR058508">
    <property type="entry name" value="DUF8195"/>
</dbReference>
<evidence type="ECO:0000256" key="2">
    <source>
        <dbReference type="SAM" id="SignalP"/>
    </source>
</evidence>
<gene>
    <name evidence="6" type="ORF">BEI61_05493</name>
</gene>
<feature type="domain" description="DUF8195" evidence="5">
    <location>
        <begin position="352"/>
        <end position="578"/>
    </location>
</feature>
<accession>A0A1E3A1P5</accession>